<protein>
    <submittedName>
        <fullName evidence="4">Uncharacterized protein</fullName>
    </submittedName>
</protein>
<dbReference type="AlphaFoldDB" id="A0ABD1N3I4"/>
<evidence type="ECO:0000256" key="3">
    <source>
        <dbReference type="ARBA" id="ARBA00022946"/>
    </source>
</evidence>
<dbReference type="EMBL" id="JBGMDY010000003">
    <property type="protein sequence ID" value="KAL2341750.1"/>
    <property type="molecule type" value="Genomic_DNA"/>
</dbReference>
<dbReference type="InterPro" id="IPR038538">
    <property type="entry name" value="MTERF_sf"/>
</dbReference>
<name>A0ABD1N3I4_9FABA</name>
<evidence type="ECO:0000256" key="1">
    <source>
        <dbReference type="ARBA" id="ARBA00007692"/>
    </source>
</evidence>
<comment type="caution">
    <text evidence="4">The sequence shown here is derived from an EMBL/GenBank/DDBJ whole genome shotgun (WGS) entry which is preliminary data.</text>
</comment>
<evidence type="ECO:0000313" key="5">
    <source>
        <dbReference type="Proteomes" id="UP001603857"/>
    </source>
</evidence>
<dbReference type="SMART" id="SM00733">
    <property type="entry name" value="Mterf"/>
    <property type="match status" value="4"/>
</dbReference>
<comment type="similarity">
    <text evidence="1">Belongs to the mTERF family.</text>
</comment>
<dbReference type="Pfam" id="PF02536">
    <property type="entry name" value="mTERF"/>
    <property type="match status" value="2"/>
</dbReference>
<reference evidence="4 5" key="1">
    <citation type="submission" date="2024-08" db="EMBL/GenBank/DDBJ databases">
        <title>Insights into the chromosomal genome structure of Flemingia macrophylla.</title>
        <authorList>
            <person name="Ding Y."/>
            <person name="Zhao Y."/>
            <person name="Bi W."/>
            <person name="Wu M."/>
            <person name="Zhao G."/>
            <person name="Gong Y."/>
            <person name="Li W."/>
            <person name="Zhang P."/>
        </authorList>
    </citation>
    <scope>NUCLEOTIDE SEQUENCE [LARGE SCALE GENOMIC DNA]</scope>
    <source>
        <strain evidence="4">DYQJB</strain>
        <tissue evidence="4">Leaf</tissue>
    </source>
</reference>
<proteinExistence type="inferred from homology"/>
<keyword evidence="3" id="KW-0809">Transit peptide</keyword>
<keyword evidence="2" id="KW-0806">Transcription termination</keyword>
<dbReference type="PANTHER" id="PTHR13068">
    <property type="entry name" value="CGI-12 PROTEIN-RELATED"/>
    <property type="match status" value="1"/>
</dbReference>
<dbReference type="Gene3D" id="1.25.70.10">
    <property type="entry name" value="Transcription termination factor 3, mitochondrial"/>
    <property type="match status" value="2"/>
</dbReference>
<gene>
    <name evidence="4" type="ORF">Fmac_009690</name>
</gene>
<dbReference type="InterPro" id="IPR003690">
    <property type="entry name" value="MTERF"/>
</dbReference>
<dbReference type="FunFam" id="1.25.70.10:FF:000001">
    <property type="entry name" value="Mitochondrial transcription termination factor-like"/>
    <property type="match status" value="1"/>
</dbReference>
<accession>A0ABD1N3I4</accession>
<keyword evidence="5" id="KW-1185">Reference proteome</keyword>
<dbReference type="Proteomes" id="UP001603857">
    <property type="component" value="Unassembled WGS sequence"/>
</dbReference>
<evidence type="ECO:0000256" key="2">
    <source>
        <dbReference type="ARBA" id="ARBA00022472"/>
    </source>
</evidence>
<evidence type="ECO:0000313" key="4">
    <source>
        <dbReference type="EMBL" id="KAL2341750.1"/>
    </source>
</evidence>
<keyword evidence="2" id="KW-0804">Transcription</keyword>
<keyword evidence="2" id="KW-0805">Transcription regulation</keyword>
<organism evidence="4 5">
    <name type="scientific">Flemingia macrophylla</name>
    <dbReference type="NCBI Taxonomy" id="520843"/>
    <lineage>
        <taxon>Eukaryota</taxon>
        <taxon>Viridiplantae</taxon>
        <taxon>Streptophyta</taxon>
        <taxon>Embryophyta</taxon>
        <taxon>Tracheophyta</taxon>
        <taxon>Spermatophyta</taxon>
        <taxon>Magnoliopsida</taxon>
        <taxon>eudicotyledons</taxon>
        <taxon>Gunneridae</taxon>
        <taxon>Pentapetalae</taxon>
        <taxon>rosids</taxon>
        <taxon>fabids</taxon>
        <taxon>Fabales</taxon>
        <taxon>Fabaceae</taxon>
        <taxon>Papilionoideae</taxon>
        <taxon>50 kb inversion clade</taxon>
        <taxon>NPAAA clade</taxon>
        <taxon>indigoferoid/millettioid clade</taxon>
        <taxon>Phaseoleae</taxon>
        <taxon>Flemingia</taxon>
    </lineage>
</organism>
<dbReference type="PANTHER" id="PTHR13068:SF172">
    <property type="entry name" value="TRANSCRIPTION TERMINATION FACTOR FAMILY PROTEIN"/>
    <property type="match status" value="1"/>
</dbReference>
<sequence>MLHSQMQSFKHLRLYPKKGLLHLHLHLHLQPSTLSPKCKHTSLASQQRHQHSFAVSYLINNCAFSPETALRASKCLRFKTPQQPDSVIAFFRANGFTTSQINTILKSAPKVLTCDPHKRVSPKFQFLRSKGASTSDIVKLVSKSPRIFYSSLENSVIPVFECVRRFFPSDKDTVDHILSCPHFFGQKRAVRNVKLLQDNGVSNSNIYHLLRDRTSVLLSYAMEKAVEEVKEMGFETSKRKFVIALVAKRAVSKRGWDAKVEAFKRWGWSEEMVLDTFRRQPLLMLNSEDKINRVMEFWVDRLGWDSLALARKPEMFGFSLEKRVIPRAFVVQCLIAKGLRKKDSNLFAPFHVSDKLFLEKYVNCFQRDRDQLLKVYKEKMNVP</sequence>
<dbReference type="GO" id="GO:0006353">
    <property type="term" value="P:DNA-templated transcription termination"/>
    <property type="evidence" value="ECO:0007669"/>
    <property type="project" value="UniProtKB-KW"/>
</dbReference>